<sequence length="396" mass="45577">MTSPYLAKHDNKNTGVLRLKSKTTVSDFVSRIEIGNKSNYLCTILFWIGLLNASDTQSKHRCLKYLFDALIYFACLNIWITNVVKYGHDMTRLDVAFLIVFPFTAIMWLVIRRKSKQISNLIQEAQKINPIYKEKGLNALVVVMCIIPFPLSILIGILCKRETIQCYTYEYNIKQNWVRIILITTKYLLYFTLYPTIINIVVVLHCFLSQRCSTQIDYITSQIAQYSPEDFDLSKQLGILKSKAKIYDILLKIQATFSTPIFLNIIANVFMFSSLIGWFFLKNWSEFPLMIKLECGYFGLSSFLCVVVLLWMAGRLPIALSGFKETFHQKTHNRLLYVRVSEESHLKRDLFDEPDFVLTGCNILPLKRSTIVGLAGTLLTYTVLAMNTSSVECSIK</sequence>
<feature type="transmembrane region" description="Helical" evidence="1">
    <location>
        <begin position="261"/>
        <end position="281"/>
    </location>
</feature>
<gene>
    <name evidence="2" type="primary">AVEN_238246_1</name>
    <name evidence="2" type="ORF">NPIL_82531</name>
</gene>
<feature type="transmembrane region" description="Helical" evidence="1">
    <location>
        <begin position="137"/>
        <end position="158"/>
    </location>
</feature>
<dbReference type="Proteomes" id="UP000887013">
    <property type="component" value="Unassembled WGS sequence"/>
</dbReference>
<evidence type="ECO:0000256" key="1">
    <source>
        <dbReference type="SAM" id="Phobius"/>
    </source>
</evidence>
<evidence type="ECO:0008006" key="4">
    <source>
        <dbReference type="Google" id="ProtNLM"/>
    </source>
</evidence>
<dbReference type="AlphaFoldDB" id="A0A8X6UL98"/>
<name>A0A8X6UL98_NEPPI</name>
<dbReference type="EMBL" id="BMAW01086450">
    <property type="protein sequence ID" value="GFU47412.1"/>
    <property type="molecule type" value="Genomic_DNA"/>
</dbReference>
<accession>A0A8X6UL98</accession>
<evidence type="ECO:0000313" key="2">
    <source>
        <dbReference type="EMBL" id="GFU47412.1"/>
    </source>
</evidence>
<feature type="transmembrane region" description="Helical" evidence="1">
    <location>
        <begin position="90"/>
        <end position="111"/>
    </location>
</feature>
<feature type="transmembrane region" description="Helical" evidence="1">
    <location>
        <begin position="296"/>
        <end position="314"/>
    </location>
</feature>
<keyword evidence="3" id="KW-1185">Reference proteome</keyword>
<evidence type="ECO:0000313" key="3">
    <source>
        <dbReference type="Proteomes" id="UP000887013"/>
    </source>
</evidence>
<proteinExistence type="predicted"/>
<feature type="transmembrane region" description="Helical" evidence="1">
    <location>
        <begin position="187"/>
        <end position="208"/>
    </location>
</feature>
<feature type="transmembrane region" description="Helical" evidence="1">
    <location>
        <begin position="65"/>
        <end position="84"/>
    </location>
</feature>
<keyword evidence="1" id="KW-0472">Membrane</keyword>
<protein>
    <recommendedName>
        <fullName evidence="4">Gustatory receptor</fullName>
    </recommendedName>
</protein>
<keyword evidence="1" id="KW-1133">Transmembrane helix</keyword>
<comment type="caution">
    <text evidence="2">The sequence shown here is derived from an EMBL/GenBank/DDBJ whole genome shotgun (WGS) entry which is preliminary data.</text>
</comment>
<organism evidence="2 3">
    <name type="scientific">Nephila pilipes</name>
    <name type="common">Giant wood spider</name>
    <name type="synonym">Nephila maculata</name>
    <dbReference type="NCBI Taxonomy" id="299642"/>
    <lineage>
        <taxon>Eukaryota</taxon>
        <taxon>Metazoa</taxon>
        <taxon>Ecdysozoa</taxon>
        <taxon>Arthropoda</taxon>
        <taxon>Chelicerata</taxon>
        <taxon>Arachnida</taxon>
        <taxon>Araneae</taxon>
        <taxon>Araneomorphae</taxon>
        <taxon>Entelegynae</taxon>
        <taxon>Araneoidea</taxon>
        <taxon>Nephilidae</taxon>
        <taxon>Nephila</taxon>
    </lineage>
</organism>
<reference evidence="2" key="1">
    <citation type="submission" date="2020-08" db="EMBL/GenBank/DDBJ databases">
        <title>Multicomponent nature underlies the extraordinary mechanical properties of spider dragline silk.</title>
        <authorList>
            <person name="Kono N."/>
            <person name="Nakamura H."/>
            <person name="Mori M."/>
            <person name="Yoshida Y."/>
            <person name="Ohtoshi R."/>
            <person name="Malay A.D."/>
            <person name="Moran D.A.P."/>
            <person name="Tomita M."/>
            <person name="Numata K."/>
            <person name="Arakawa K."/>
        </authorList>
    </citation>
    <scope>NUCLEOTIDE SEQUENCE</scope>
</reference>
<keyword evidence="1" id="KW-0812">Transmembrane</keyword>